<gene>
    <name evidence="1" type="ORF">JR316_0013278</name>
</gene>
<dbReference type="EMBL" id="JAFIQS020000013">
    <property type="protein sequence ID" value="KAH9474813.1"/>
    <property type="molecule type" value="Genomic_DNA"/>
</dbReference>
<name>A0ACB8GGL6_PSICU</name>
<proteinExistence type="predicted"/>
<organism evidence="1 2">
    <name type="scientific">Psilocybe cubensis</name>
    <name type="common">Psychedelic mushroom</name>
    <name type="synonym">Stropharia cubensis</name>
    <dbReference type="NCBI Taxonomy" id="181762"/>
    <lineage>
        <taxon>Eukaryota</taxon>
        <taxon>Fungi</taxon>
        <taxon>Dikarya</taxon>
        <taxon>Basidiomycota</taxon>
        <taxon>Agaricomycotina</taxon>
        <taxon>Agaricomycetes</taxon>
        <taxon>Agaricomycetidae</taxon>
        <taxon>Agaricales</taxon>
        <taxon>Agaricineae</taxon>
        <taxon>Strophariaceae</taxon>
        <taxon>Psilocybe</taxon>
    </lineage>
</organism>
<evidence type="ECO:0000313" key="1">
    <source>
        <dbReference type="EMBL" id="KAH9474813.1"/>
    </source>
</evidence>
<protein>
    <submittedName>
        <fullName evidence="1">Uncharacterized protein</fullName>
    </submittedName>
</protein>
<sequence>MASATNKEEGGSGSGSGLRSAPARSVRRLPALPSGPPLPTAPLPNAGAGAGRRVRPLPSVPGTLVSVKESGHVRSQSVRKPLPVPVPVVRPKEEEEEAQEVVVIKQEERDSWTPELEEDEEDEEELEDLEEGVVQLGNRIVLGRISSSVEGEEEKEEEKDEYVDYGWVLADRMMGQGVVSKWMLERKGKRYTERDYENIIQALRSL</sequence>
<evidence type="ECO:0000313" key="2">
    <source>
        <dbReference type="Proteomes" id="UP000664032"/>
    </source>
</evidence>
<dbReference type="Proteomes" id="UP000664032">
    <property type="component" value="Unassembled WGS sequence"/>
</dbReference>
<reference evidence="1" key="1">
    <citation type="submission" date="2021-10" db="EMBL/GenBank/DDBJ databases">
        <title>Psilocybe cubensis genome.</title>
        <authorList>
            <person name="Mckernan K.J."/>
            <person name="Crawford S."/>
            <person name="Trippe A."/>
            <person name="Kane L.T."/>
            <person name="Mclaughlin S."/>
        </authorList>
    </citation>
    <scope>NUCLEOTIDE SEQUENCE</scope>
    <source>
        <strain evidence="1">MGC-MH-2018</strain>
    </source>
</reference>
<comment type="caution">
    <text evidence="1">The sequence shown here is derived from an EMBL/GenBank/DDBJ whole genome shotgun (WGS) entry which is preliminary data.</text>
</comment>
<keyword evidence="2" id="KW-1185">Reference proteome</keyword>
<accession>A0ACB8GGL6</accession>